<proteinExistence type="predicted"/>
<dbReference type="GO" id="GO:0046872">
    <property type="term" value="F:metal ion binding"/>
    <property type="evidence" value="ECO:0007669"/>
    <property type="project" value="UniProtKB-KW"/>
</dbReference>
<evidence type="ECO:0000313" key="3">
    <source>
        <dbReference type="Proteomes" id="UP000027178"/>
    </source>
</evidence>
<feature type="binding site" evidence="1">
    <location>
        <position position="111"/>
    </location>
    <ligand>
        <name>Mg(2+)</name>
        <dbReference type="ChEBI" id="CHEBI:18420"/>
        <label>1</label>
    </ligand>
</feature>
<comment type="caution">
    <text evidence="2">The sequence shown here is derived from an EMBL/GenBank/DDBJ whole genome shotgun (WGS) entry which is preliminary data.</text>
</comment>
<accession>A0A066Z9Y4</accession>
<dbReference type="HOGENOM" id="CLU_1011126_0_0_11"/>
<keyword evidence="3" id="KW-1185">Reference proteome</keyword>
<dbReference type="Gene3D" id="1.10.4080.10">
    <property type="entry name" value="ADP-ribosylation/Crystallin J1"/>
    <property type="match status" value="1"/>
</dbReference>
<dbReference type="PATRIC" id="fig|1348663.4.peg.1147"/>
<dbReference type="SUPFAM" id="SSF101478">
    <property type="entry name" value="ADP-ribosylglycohydrolase"/>
    <property type="match status" value="1"/>
</dbReference>
<dbReference type="eggNOG" id="COG1397">
    <property type="taxonomic scope" value="Bacteria"/>
</dbReference>
<dbReference type="Pfam" id="PF03747">
    <property type="entry name" value="ADP_ribosyl_GH"/>
    <property type="match status" value="1"/>
</dbReference>
<name>A0A066Z9Y4_9ACTN</name>
<organism evidence="2 3">
    <name type="scientific">Kitasatospora cheerisanensis KCTC 2395</name>
    <dbReference type="NCBI Taxonomy" id="1348663"/>
    <lineage>
        <taxon>Bacteria</taxon>
        <taxon>Bacillati</taxon>
        <taxon>Actinomycetota</taxon>
        <taxon>Actinomycetes</taxon>
        <taxon>Kitasatosporales</taxon>
        <taxon>Streptomycetaceae</taxon>
        <taxon>Kitasatospora</taxon>
    </lineage>
</organism>
<reference evidence="2 3" key="1">
    <citation type="submission" date="2014-05" db="EMBL/GenBank/DDBJ databases">
        <title>Draft Genome Sequence of Kitasatospora cheerisanensis KCTC 2395.</title>
        <authorList>
            <person name="Nam D.H."/>
        </authorList>
    </citation>
    <scope>NUCLEOTIDE SEQUENCE [LARGE SCALE GENOMIC DNA]</scope>
    <source>
        <strain evidence="2 3">KCTC 2395</strain>
    </source>
</reference>
<feature type="binding site" evidence="1">
    <location>
        <position position="114"/>
    </location>
    <ligand>
        <name>Mg(2+)</name>
        <dbReference type="ChEBI" id="CHEBI:18420"/>
        <label>1</label>
    </ligand>
</feature>
<dbReference type="EMBL" id="JNBY01000050">
    <property type="protein sequence ID" value="KDN87116.1"/>
    <property type="molecule type" value="Genomic_DNA"/>
</dbReference>
<gene>
    <name evidence="2" type="ORF">KCH_12010</name>
</gene>
<feature type="binding site" evidence="1">
    <location>
        <position position="113"/>
    </location>
    <ligand>
        <name>Mg(2+)</name>
        <dbReference type="ChEBI" id="CHEBI:18420"/>
        <label>1</label>
    </ligand>
</feature>
<dbReference type="AlphaFoldDB" id="A0A066Z9Y4"/>
<protein>
    <recommendedName>
        <fullName evidence="4">ADP-ribosylglycohydrolase</fullName>
    </recommendedName>
</protein>
<keyword evidence="1" id="KW-0460">Magnesium</keyword>
<evidence type="ECO:0000256" key="1">
    <source>
        <dbReference type="PIRSR" id="PIRSR605502-1"/>
    </source>
</evidence>
<keyword evidence="1" id="KW-0479">Metal-binding</keyword>
<evidence type="ECO:0000313" key="2">
    <source>
        <dbReference type="EMBL" id="KDN87116.1"/>
    </source>
</evidence>
<dbReference type="InterPro" id="IPR036705">
    <property type="entry name" value="Ribosyl_crysJ1_sf"/>
</dbReference>
<dbReference type="InterPro" id="IPR005502">
    <property type="entry name" value="Ribosyl_crysJ1"/>
</dbReference>
<dbReference type="Proteomes" id="UP000027178">
    <property type="component" value="Unassembled WGS sequence"/>
</dbReference>
<evidence type="ECO:0008006" key="4">
    <source>
        <dbReference type="Google" id="ProtNLM"/>
    </source>
</evidence>
<comment type="cofactor">
    <cofactor evidence="1">
        <name>Mg(2+)</name>
        <dbReference type="ChEBI" id="CHEBI:18420"/>
    </cofactor>
    <text evidence="1">Binds 2 magnesium ions per subunit.</text>
</comment>
<sequence>MITHTHPDAVDGAIAVAVAAALAVRCRTRPLGPAAWLRAVARLTPYGVVHDGLHRAVSLLDRTDAREVAAVLGNGSRTSALDTVPFALWCAARWLDDYPTAVRSAISGGGDMDTVAAITGGVVAARTGTGGRGGIPAAWLAAREPLPDWAFPAPGSIPPALPHLTPMRLPRSYPFLGRMHFTEEQWNRYRAGYRAARWVARAEEGVLRLHFAVSGHQAFAVRVAPEGSGQRAVAAEVEAHPAYYNGAHRSGTLLSNILELEGTIQTRGSEPSGPW</sequence>